<dbReference type="PROSITE" id="PS00028">
    <property type="entry name" value="ZINC_FINGER_C2H2_1"/>
    <property type="match status" value="8"/>
</dbReference>
<dbReference type="EMBL" id="KL367490">
    <property type="protein sequence ID" value="KFD70073.1"/>
    <property type="molecule type" value="Genomic_DNA"/>
</dbReference>
<dbReference type="PANTHER" id="PTHR24393">
    <property type="entry name" value="ZINC FINGER PROTEIN"/>
    <property type="match status" value="1"/>
</dbReference>
<keyword evidence="5" id="KW-0539">Nucleus</keyword>
<evidence type="ECO:0000256" key="2">
    <source>
        <dbReference type="ARBA" id="ARBA00022737"/>
    </source>
</evidence>
<evidence type="ECO:0000313" key="9">
    <source>
        <dbReference type="EMBL" id="KFD70073.1"/>
    </source>
</evidence>
<keyword evidence="2" id="KW-0677">Repeat</keyword>
<dbReference type="SMART" id="SM00355">
    <property type="entry name" value="ZnF_C2H2"/>
    <property type="match status" value="9"/>
</dbReference>
<feature type="domain" description="C2H2-type" evidence="7">
    <location>
        <begin position="167"/>
        <end position="194"/>
    </location>
</feature>
<evidence type="ECO:0000313" key="8">
    <source>
        <dbReference type="EMBL" id="KFD56968.1"/>
    </source>
</evidence>
<feature type="domain" description="C2H2-type" evidence="7">
    <location>
        <begin position="415"/>
        <end position="438"/>
    </location>
</feature>
<evidence type="ECO:0000256" key="4">
    <source>
        <dbReference type="ARBA" id="ARBA00022833"/>
    </source>
</evidence>
<protein>
    <recommendedName>
        <fullName evidence="7">C2H2-type domain-containing protein</fullName>
    </recommendedName>
</protein>
<keyword evidence="10" id="KW-1185">Reference proteome</keyword>
<dbReference type="Gene3D" id="3.30.160.60">
    <property type="entry name" value="Classic Zinc Finger"/>
    <property type="match status" value="4"/>
</dbReference>
<keyword evidence="1" id="KW-0479">Metal-binding</keyword>
<dbReference type="PROSITE" id="PS50157">
    <property type="entry name" value="ZINC_FINGER_C2H2_2"/>
    <property type="match status" value="7"/>
</dbReference>
<dbReference type="SUPFAM" id="SSF57667">
    <property type="entry name" value="beta-beta-alpha zinc fingers"/>
    <property type="match status" value="3"/>
</dbReference>
<dbReference type="GO" id="GO:0001228">
    <property type="term" value="F:DNA-binding transcription activator activity, RNA polymerase II-specific"/>
    <property type="evidence" value="ECO:0007669"/>
    <property type="project" value="TreeGrafter"/>
</dbReference>
<feature type="domain" description="C2H2-type" evidence="7">
    <location>
        <begin position="324"/>
        <end position="352"/>
    </location>
</feature>
<keyword evidence="4" id="KW-0862">Zinc</keyword>
<reference evidence="8 10" key="1">
    <citation type="journal article" date="2014" name="Nat. Genet.">
        <title>Genome and transcriptome of the porcine whipworm Trichuris suis.</title>
        <authorList>
            <person name="Jex A.R."/>
            <person name="Nejsum P."/>
            <person name="Schwarz E.M."/>
            <person name="Hu L."/>
            <person name="Young N.D."/>
            <person name="Hall R.S."/>
            <person name="Korhonen P.K."/>
            <person name="Liao S."/>
            <person name="Thamsborg S."/>
            <person name="Xia J."/>
            <person name="Xu P."/>
            <person name="Wang S."/>
            <person name="Scheerlinck J.P."/>
            <person name="Hofmann A."/>
            <person name="Sternberg P.W."/>
            <person name="Wang J."/>
            <person name="Gasser R.B."/>
        </authorList>
    </citation>
    <scope>NUCLEOTIDE SEQUENCE [LARGE SCALE GENOMIC DNA]</scope>
    <source>
        <strain evidence="9">DCEP-RM93F</strain>
        <strain evidence="8">DCEP-RM93M</strain>
    </source>
</reference>
<dbReference type="AlphaFoldDB" id="A0A085MIC2"/>
<dbReference type="GO" id="GO:0000978">
    <property type="term" value="F:RNA polymerase II cis-regulatory region sequence-specific DNA binding"/>
    <property type="evidence" value="ECO:0007669"/>
    <property type="project" value="TreeGrafter"/>
</dbReference>
<sequence length="495" mass="57712">MLLRSSKQHELLNLPNYLRFRNGIFAAETLPDNLKFYFSPIDRNRTVTPANPDFEKLFLQLRSCLSDKPNQSGTCYWVACIRSTDSARKAKEHSSFYRHHSVLPWSCLHCSLNFSLARELFSHLTLHSIESNFQPAEQYELDGKRKEKNTVPCNHLSCQSCSCRGRYKCPVCFKFLAEMQQMASHFRSHGLRRPLACKVCKQPFEHADDAKLHIELKHKTVDGIYNCSTCQKSYATRLRFECHIRYAHPELLLKCTVCKRGFTRSDKLKRHLQTHVATVFHSCTQCKRLFKRKDNLKAHYERMHQNRKKAPTYSPPRDLDKYIYKCLECAKGFKRRGMLICHLKRKHPDKDIKNVPELNMPLLRFSYWFPCEHCTQQFSTAKKRLTHMQKEHPSSCQANLNVRQQPAAAYIYWPVQCPACPQQYARKASLKKHMTKLHPELLLETECSSATQTAPITDEAEIPVPHHESTGGWQNSLHLNGYCTAYPLQESYSQE</sequence>
<accession>A0A085MIC2</accession>
<organism evidence="8 10">
    <name type="scientific">Trichuris suis</name>
    <name type="common">pig whipworm</name>
    <dbReference type="NCBI Taxonomy" id="68888"/>
    <lineage>
        <taxon>Eukaryota</taxon>
        <taxon>Metazoa</taxon>
        <taxon>Ecdysozoa</taxon>
        <taxon>Nematoda</taxon>
        <taxon>Enoplea</taxon>
        <taxon>Dorylaimia</taxon>
        <taxon>Trichinellida</taxon>
        <taxon>Trichuridae</taxon>
        <taxon>Trichuris</taxon>
    </lineage>
</organism>
<dbReference type="EMBL" id="KL363191">
    <property type="protein sequence ID" value="KFD56968.1"/>
    <property type="molecule type" value="Genomic_DNA"/>
</dbReference>
<evidence type="ECO:0000256" key="1">
    <source>
        <dbReference type="ARBA" id="ARBA00022723"/>
    </source>
</evidence>
<keyword evidence="3 6" id="KW-0863">Zinc-finger</keyword>
<dbReference type="Pfam" id="PF00096">
    <property type="entry name" value="zf-C2H2"/>
    <property type="match status" value="3"/>
</dbReference>
<proteinExistence type="predicted"/>
<evidence type="ECO:0000256" key="6">
    <source>
        <dbReference type="PROSITE-ProRule" id="PRU00042"/>
    </source>
</evidence>
<evidence type="ECO:0000313" key="10">
    <source>
        <dbReference type="Proteomes" id="UP000030764"/>
    </source>
</evidence>
<evidence type="ECO:0000256" key="5">
    <source>
        <dbReference type="ARBA" id="ARBA00023242"/>
    </source>
</evidence>
<dbReference type="PANTHER" id="PTHR24393:SF34">
    <property type="entry name" value="PR_SET DOMAIN 13"/>
    <property type="match status" value="1"/>
</dbReference>
<feature type="domain" description="C2H2-type" evidence="7">
    <location>
        <begin position="253"/>
        <end position="275"/>
    </location>
</feature>
<dbReference type="InterPro" id="IPR036236">
    <property type="entry name" value="Znf_C2H2_sf"/>
</dbReference>
<dbReference type="Proteomes" id="UP000030758">
    <property type="component" value="Unassembled WGS sequence"/>
</dbReference>
<feature type="domain" description="C2H2-type" evidence="7">
    <location>
        <begin position="281"/>
        <end position="309"/>
    </location>
</feature>
<name>A0A085MIC2_9BILA</name>
<dbReference type="Proteomes" id="UP000030764">
    <property type="component" value="Unassembled WGS sequence"/>
</dbReference>
<evidence type="ECO:0000256" key="3">
    <source>
        <dbReference type="ARBA" id="ARBA00022771"/>
    </source>
</evidence>
<feature type="domain" description="C2H2-type" evidence="7">
    <location>
        <begin position="225"/>
        <end position="248"/>
    </location>
</feature>
<evidence type="ECO:0000259" key="7">
    <source>
        <dbReference type="PROSITE" id="PS50157"/>
    </source>
</evidence>
<gene>
    <name evidence="8" type="ORF">M513_02225</name>
    <name evidence="9" type="ORF">M514_02225</name>
</gene>
<dbReference type="GO" id="GO:0005634">
    <property type="term" value="C:nucleus"/>
    <property type="evidence" value="ECO:0007669"/>
    <property type="project" value="TreeGrafter"/>
</dbReference>
<dbReference type="InterPro" id="IPR013087">
    <property type="entry name" value="Znf_C2H2_type"/>
</dbReference>
<feature type="domain" description="C2H2-type" evidence="7">
    <location>
        <begin position="105"/>
        <end position="132"/>
    </location>
</feature>
<dbReference type="GO" id="GO:0008270">
    <property type="term" value="F:zinc ion binding"/>
    <property type="evidence" value="ECO:0007669"/>
    <property type="project" value="UniProtKB-KW"/>
</dbReference>